<feature type="compositionally biased region" description="Basic and acidic residues" evidence="1">
    <location>
        <begin position="47"/>
        <end position="57"/>
    </location>
</feature>
<organism evidence="2 3">
    <name type="scientific">Nocardiopsis gilva YIM 90087</name>
    <dbReference type="NCBI Taxonomy" id="1235441"/>
    <lineage>
        <taxon>Bacteria</taxon>
        <taxon>Bacillati</taxon>
        <taxon>Actinomycetota</taxon>
        <taxon>Actinomycetes</taxon>
        <taxon>Streptosporangiales</taxon>
        <taxon>Nocardiopsidaceae</taxon>
        <taxon>Nocardiopsis</taxon>
    </lineage>
</organism>
<feature type="region of interest" description="Disordered" evidence="1">
    <location>
        <begin position="47"/>
        <end position="96"/>
    </location>
</feature>
<name>A0A223RZX4_9ACTN</name>
<dbReference type="EMBL" id="CP022753">
    <property type="protein sequence ID" value="ASU81421.1"/>
    <property type="molecule type" value="Genomic_DNA"/>
</dbReference>
<gene>
    <name evidence="2" type="ORF">CDO52_00265</name>
</gene>
<sequence length="96" mass="9603">MRGEHVVVALAYSELVALGDLLVLSGGEQVVGQPACQASVELLGGVERDGVESDSQRGEGCVEGQDDHGTAAGADVELGTESSSGHQHPCDGSGDG</sequence>
<protein>
    <submittedName>
        <fullName evidence="2">Uncharacterized protein</fullName>
    </submittedName>
</protein>
<proteinExistence type="predicted"/>
<dbReference type="KEGG" id="ngv:CDO52_00265"/>
<evidence type="ECO:0000313" key="2">
    <source>
        <dbReference type="EMBL" id="ASU81421.1"/>
    </source>
</evidence>
<dbReference type="AlphaFoldDB" id="A0A223RZX4"/>
<evidence type="ECO:0000313" key="3">
    <source>
        <dbReference type="Proteomes" id="UP000215005"/>
    </source>
</evidence>
<evidence type="ECO:0000256" key="1">
    <source>
        <dbReference type="SAM" id="MobiDB-lite"/>
    </source>
</evidence>
<dbReference type="Proteomes" id="UP000215005">
    <property type="component" value="Chromosome"/>
</dbReference>
<accession>A0A223RZX4</accession>
<keyword evidence="3" id="KW-1185">Reference proteome</keyword>
<reference evidence="2 3" key="1">
    <citation type="submission" date="2017-08" db="EMBL/GenBank/DDBJ databases">
        <title>The complete genome sequence of Nocardiopsis gilva YIM 90087.</title>
        <authorList>
            <person name="Yin M."/>
            <person name="Tang S."/>
        </authorList>
    </citation>
    <scope>NUCLEOTIDE SEQUENCE [LARGE SCALE GENOMIC DNA]</scope>
    <source>
        <strain evidence="2 3">YIM 90087</strain>
    </source>
</reference>